<dbReference type="SUPFAM" id="SSF56645">
    <property type="entry name" value="Acyl-CoA dehydrogenase NM domain-like"/>
    <property type="match status" value="1"/>
</dbReference>
<sequence>MRVEEGFQQVPLHEGNAYSQDPVLPSLLRRLIPPKFFDEEIESDLDRLGADVITIIRAQSKGNRISAPKLVQYNNWGRRIDELQTSEGWRSLKATAQREGIPGIFYERKYNEHSRTFGFAKALLMVGDSHEVFCPLSMTDGAARVIELMGTEGMRREIFPKLISRDPSSAFVAGQWMTEASLPSPLLGPHRPGGSDVSQTESKAQSMGDRDQLGPKFSLDGFKWFSSATDGDIALALARTRSIDNGSKGLSLFLVPLRSPLMGNQPGSSTSNGIRVHRLKDKIGTHALPTAELSLEQTTAYLVGSCNEGVKNIVPVLNITRVWSAIASIGGLRRCLAIATAYADVRRIDRGKRLLRDVPLHVAQLASINLIYRALTHFVFGVVVLLGRVECGVASVEEQNRLRMFTPIVKAFAAEKAVASMEEAMAALGGQGYMEETDIGRLIRDGLVERIWEGTSTVLSLDLLRSTTNPARLKEFFSWSNSIILSCPSGLLKGVQEAIQSLQGRLESLLAAFLHPIPPLIARPSLMFMGYMISALYLLEHAIWSHSRGEEGYGVDAEVFRRWVNDGSFVAVEQELDTTRAEAKFAEASNSAIVFGRQSHAKL</sequence>
<dbReference type="InterPro" id="IPR009100">
    <property type="entry name" value="AcylCoA_DH/oxidase_NM_dom_sf"/>
</dbReference>
<gene>
    <name evidence="9" type="ORF">J3R30DRAFT_3286869</name>
</gene>
<name>A0A9W9DRD5_9AGAR</name>
<keyword evidence="10" id="KW-1185">Reference proteome</keyword>
<feature type="domain" description="Acyl-CoA oxidase/dehydrogenase middle" evidence="7">
    <location>
        <begin position="193"/>
        <end position="297"/>
    </location>
</feature>
<feature type="compositionally biased region" description="Polar residues" evidence="5">
    <location>
        <begin position="196"/>
        <end position="205"/>
    </location>
</feature>
<dbReference type="InterPro" id="IPR006091">
    <property type="entry name" value="Acyl-CoA_Oxase/DH_mid-dom"/>
</dbReference>
<dbReference type="Pfam" id="PF00441">
    <property type="entry name" value="Acyl-CoA_dh_1"/>
    <property type="match status" value="1"/>
</dbReference>
<dbReference type="InterPro" id="IPR041504">
    <property type="entry name" value="AidB_N"/>
</dbReference>
<accession>A0A9W9DRD5</accession>
<protein>
    <recommendedName>
        <fullName evidence="11">Acyl-CoA dehydrogenase NM domain-like protein</fullName>
    </recommendedName>
</protein>
<evidence type="ECO:0000313" key="9">
    <source>
        <dbReference type="EMBL" id="KAJ4482079.1"/>
    </source>
</evidence>
<evidence type="ECO:0008006" key="11">
    <source>
        <dbReference type="Google" id="ProtNLM"/>
    </source>
</evidence>
<keyword evidence="3 4" id="KW-0274">FAD</keyword>
<dbReference type="PANTHER" id="PTHR42707:SF2">
    <property type="entry name" value="ACD11 DEHYDROGENASE"/>
    <property type="match status" value="1"/>
</dbReference>
<dbReference type="SUPFAM" id="SSF47203">
    <property type="entry name" value="Acyl-CoA dehydrogenase C-terminal domain-like"/>
    <property type="match status" value="1"/>
</dbReference>
<evidence type="ECO:0000256" key="1">
    <source>
        <dbReference type="ARBA" id="ARBA00009347"/>
    </source>
</evidence>
<keyword evidence="2 4" id="KW-0285">Flavoprotein</keyword>
<dbReference type="InterPro" id="IPR036250">
    <property type="entry name" value="AcylCo_DH-like_C"/>
</dbReference>
<evidence type="ECO:0000256" key="2">
    <source>
        <dbReference type="ARBA" id="ARBA00022630"/>
    </source>
</evidence>
<dbReference type="Gene3D" id="2.40.110.20">
    <property type="match status" value="1"/>
</dbReference>
<proteinExistence type="inferred from homology"/>
<comment type="caution">
    <text evidence="9">The sequence shown here is derived from an EMBL/GenBank/DDBJ whole genome shotgun (WGS) entry which is preliminary data.</text>
</comment>
<dbReference type="Gene3D" id="6.10.250.600">
    <property type="match status" value="1"/>
</dbReference>
<evidence type="ECO:0000256" key="4">
    <source>
        <dbReference type="RuleBase" id="RU362125"/>
    </source>
</evidence>
<comment type="cofactor">
    <cofactor evidence="4">
        <name>FAD</name>
        <dbReference type="ChEBI" id="CHEBI:57692"/>
    </cofactor>
</comment>
<dbReference type="Pfam" id="PF18158">
    <property type="entry name" value="AidB_N"/>
    <property type="match status" value="1"/>
</dbReference>
<evidence type="ECO:0000259" key="7">
    <source>
        <dbReference type="Pfam" id="PF02770"/>
    </source>
</evidence>
<dbReference type="Pfam" id="PF02770">
    <property type="entry name" value="Acyl-CoA_dh_M"/>
    <property type="match status" value="1"/>
</dbReference>
<evidence type="ECO:0000256" key="3">
    <source>
        <dbReference type="ARBA" id="ARBA00022827"/>
    </source>
</evidence>
<comment type="similarity">
    <text evidence="1 4">Belongs to the acyl-CoA dehydrogenase family.</text>
</comment>
<feature type="region of interest" description="Disordered" evidence="5">
    <location>
        <begin position="182"/>
        <end position="211"/>
    </location>
</feature>
<evidence type="ECO:0000256" key="5">
    <source>
        <dbReference type="SAM" id="MobiDB-lite"/>
    </source>
</evidence>
<evidence type="ECO:0000259" key="8">
    <source>
        <dbReference type="Pfam" id="PF18158"/>
    </source>
</evidence>
<organism evidence="9 10">
    <name type="scientific">Lentinula aciculospora</name>
    <dbReference type="NCBI Taxonomy" id="153920"/>
    <lineage>
        <taxon>Eukaryota</taxon>
        <taxon>Fungi</taxon>
        <taxon>Dikarya</taxon>
        <taxon>Basidiomycota</taxon>
        <taxon>Agaricomycotina</taxon>
        <taxon>Agaricomycetes</taxon>
        <taxon>Agaricomycetidae</taxon>
        <taxon>Agaricales</taxon>
        <taxon>Marasmiineae</taxon>
        <taxon>Omphalotaceae</taxon>
        <taxon>Lentinula</taxon>
    </lineage>
</organism>
<dbReference type="InterPro" id="IPR009075">
    <property type="entry name" value="AcylCo_DH/oxidase_C"/>
</dbReference>
<dbReference type="Proteomes" id="UP001150266">
    <property type="component" value="Unassembled WGS sequence"/>
</dbReference>
<reference evidence="9" key="1">
    <citation type="submission" date="2022-08" db="EMBL/GenBank/DDBJ databases">
        <title>A Global Phylogenomic Analysis of the Shiitake Genus Lentinula.</title>
        <authorList>
            <consortium name="DOE Joint Genome Institute"/>
            <person name="Sierra-Patev S."/>
            <person name="Min B."/>
            <person name="Naranjo-Ortiz M."/>
            <person name="Looney B."/>
            <person name="Konkel Z."/>
            <person name="Slot J.C."/>
            <person name="Sakamoto Y."/>
            <person name="Steenwyk J.L."/>
            <person name="Rokas A."/>
            <person name="Carro J."/>
            <person name="Camarero S."/>
            <person name="Ferreira P."/>
            <person name="Molpeceres G."/>
            <person name="Ruiz-Duenas F.J."/>
            <person name="Serrano A."/>
            <person name="Henrissat B."/>
            <person name="Drula E."/>
            <person name="Hughes K.W."/>
            <person name="Mata J.L."/>
            <person name="Ishikawa N.K."/>
            <person name="Vargas-Isla R."/>
            <person name="Ushijima S."/>
            <person name="Smith C.A."/>
            <person name="Ahrendt S."/>
            <person name="Andreopoulos W."/>
            <person name="He G."/>
            <person name="Labutti K."/>
            <person name="Lipzen A."/>
            <person name="Ng V."/>
            <person name="Riley R."/>
            <person name="Sandor L."/>
            <person name="Barry K."/>
            <person name="Martinez A.T."/>
            <person name="Xiao Y."/>
            <person name="Gibbons J.G."/>
            <person name="Terashima K."/>
            <person name="Grigoriev I.V."/>
            <person name="Hibbett D.S."/>
        </authorList>
    </citation>
    <scope>NUCLEOTIDE SEQUENCE</scope>
    <source>
        <strain evidence="9">JLM2183</strain>
    </source>
</reference>
<feature type="domain" description="Adaptive response protein AidB N-terminal" evidence="8">
    <location>
        <begin position="9"/>
        <end position="165"/>
    </location>
</feature>
<dbReference type="AlphaFoldDB" id="A0A9W9DRD5"/>
<dbReference type="OrthoDB" id="10251155at2759"/>
<dbReference type="EMBL" id="JAOTPV010000005">
    <property type="protein sequence ID" value="KAJ4482079.1"/>
    <property type="molecule type" value="Genomic_DNA"/>
</dbReference>
<dbReference type="PANTHER" id="PTHR42707">
    <property type="entry name" value="ACYL-COA DEHYDROGENASE"/>
    <property type="match status" value="1"/>
</dbReference>
<keyword evidence="4" id="KW-0560">Oxidoreductase</keyword>
<dbReference type="InterPro" id="IPR052904">
    <property type="entry name" value="Acyl-CoA_dehydrogenase-like"/>
</dbReference>
<evidence type="ECO:0000313" key="10">
    <source>
        <dbReference type="Proteomes" id="UP001150266"/>
    </source>
</evidence>
<evidence type="ECO:0000259" key="6">
    <source>
        <dbReference type="Pfam" id="PF00441"/>
    </source>
</evidence>
<dbReference type="GO" id="GO:0003995">
    <property type="term" value="F:acyl-CoA dehydrogenase activity"/>
    <property type="evidence" value="ECO:0007669"/>
    <property type="project" value="TreeGrafter"/>
</dbReference>
<dbReference type="Gene3D" id="1.20.140.10">
    <property type="entry name" value="Butyryl-CoA Dehydrogenase, subunit A, domain 3"/>
    <property type="match status" value="1"/>
</dbReference>
<feature type="domain" description="Acyl-CoA dehydrogenase/oxidase C-terminal" evidence="6">
    <location>
        <begin position="307"/>
        <end position="463"/>
    </location>
</feature>